<keyword evidence="4" id="KW-1185">Reference proteome</keyword>
<dbReference type="InterPro" id="IPR000286">
    <property type="entry name" value="HDACs"/>
</dbReference>
<proteinExistence type="inferred from homology"/>
<evidence type="ECO:0000313" key="3">
    <source>
        <dbReference type="EMBL" id="QGM99502.1"/>
    </source>
</evidence>
<reference evidence="3 4" key="1">
    <citation type="submission" date="2019-09" db="EMBL/GenBank/DDBJ databases">
        <title>Isolation and complete genome sequencing of Methylocystis species.</title>
        <authorList>
            <person name="Rumah B.L."/>
            <person name="Stead C.E."/>
            <person name="Stevens B.C."/>
            <person name="Minton N.P."/>
            <person name="Grosse-Honebrink A."/>
            <person name="Zhang Y."/>
        </authorList>
    </citation>
    <scope>NUCLEOTIDE SEQUENCE [LARGE SCALE GENOMIC DNA]</scope>
    <source>
        <strain evidence="3 4">BRCS2</strain>
    </source>
</reference>
<protein>
    <submittedName>
        <fullName evidence="3">Histone deacetylase family protein</fullName>
    </submittedName>
</protein>
<dbReference type="SUPFAM" id="SSF52768">
    <property type="entry name" value="Arginase/deacetylase"/>
    <property type="match status" value="1"/>
</dbReference>
<name>A0A6B8MCJ5_9HYPH</name>
<dbReference type="PANTHER" id="PTHR10625:SF10">
    <property type="entry name" value="HISTONE DEACETYLASE HDAC1"/>
    <property type="match status" value="1"/>
</dbReference>
<evidence type="ECO:0000259" key="2">
    <source>
        <dbReference type="Pfam" id="PF00850"/>
    </source>
</evidence>
<dbReference type="CDD" id="cd11599">
    <property type="entry name" value="HDAC_classII_2"/>
    <property type="match status" value="1"/>
</dbReference>
<feature type="domain" description="Histone deacetylase" evidence="2">
    <location>
        <begin position="5"/>
        <end position="291"/>
    </location>
</feature>
<dbReference type="AlphaFoldDB" id="A0A6B8MCJ5"/>
<dbReference type="EMBL" id="CP044331">
    <property type="protein sequence ID" value="QGM99502.1"/>
    <property type="molecule type" value="Genomic_DNA"/>
</dbReference>
<dbReference type="PRINTS" id="PR01270">
    <property type="entry name" value="HDASUPER"/>
</dbReference>
<dbReference type="Gene3D" id="3.40.800.20">
    <property type="entry name" value="Histone deacetylase domain"/>
    <property type="match status" value="1"/>
</dbReference>
<dbReference type="InterPro" id="IPR023696">
    <property type="entry name" value="Ureohydrolase_dom_sf"/>
</dbReference>
<dbReference type="InterPro" id="IPR037138">
    <property type="entry name" value="His_deacetylse_dom_sf"/>
</dbReference>
<dbReference type="PANTHER" id="PTHR10625">
    <property type="entry name" value="HISTONE DEACETYLASE HDAC1-RELATED"/>
    <property type="match status" value="1"/>
</dbReference>
<dbReference type="KEGG" id="mpar:F7D14_02365"/>
<dbReference type="InterPro" id="IPR023801">
    <property type="entry name" value="His_deacetylse_dom"/>
</dbReference>
<sequence length="294" mass="31681">MGPGHPERPDRLRAIESGLAAERFQLLTRVEAPRAPLEALLRVHPQSYLDALTEAQPREGYAALDCDTVMCPKTIEAVWRAAGGAVAAVDEVMTRAADTAFVAARPPGHHAGPHNPMGFCFVNNIAVAARHAQAVHGVERVAIVDFDVHHGNGTQEIFWSDKSVLFCSTHQAPFYPGTGGYNETGEHGTIVNAPMLAGSTGDVFQEAIIDRILPRLQNFSPDLILISAGFDAHERDPLGGLRFNEQDFGEVTKRLMDVADRKCGGRVVSLLEGGYDLEGLSRSVCAHIQALMGA</sequence>
<dbReference type="Pfam" id="PF00850">
    <property type="entry name" value="Hist_deacetyl"/>
    <property type="match status" value="1"/>
</dbReference>
<accession>A0A6B8MCJ5</accession>
<gene>
    <name evidence="3" type="ORF">F7D14_02365</name>
</gene>
<comment type="similarity">
    <text evidence="1">Belongs to the histone deacetylase family.</text>
</comment>
<dbReference type="GO" id="GO:0040029">
    <property type="term" value="P:epigenetic regulation of gene expression"/>
    <property type="evidence" value="ECO:0007669"/>
    <property type="project" value="TreeGrafter"/>
</dbReference>
<dbReference type="Proteomes" id="UP000422569">
    <property type="component" value="Chromosome"/>
</dbReference>
<dbReference type="GO" id="GO:0004407">
    <property type="term" value="F:histone deacetylase activity"/>
    <property type="evidence" value="ECO:0007669"/>
    <property type="project" value="TreeGrafter"/>
</dbReference>
<evidence type="ECO:0000313" key="4">
    <source>
        <dbReference type="Proteomes" id="UP000422569"/>
    </source>
</evidence>
<evidence type="ECO:0000256" key="1">
    <source>
        <dbReference type="ARBA" id="ARBA00005947"/>
    </source>
</evidence>
<organism evidence="3 4">
    <name type="scientific">Methylocystis parvus</name>
    <dbReference type="NCBI Taxonomy" id="134"/>
    <lineage>
        <taxon>Bacteria</taxon>
        <taxon>Pseudomonadati</taxon>
        <taxon>Pseudomonadota</taxon>
        <taxon>Alphaproteobacteria</taxon>
        <taxon>Hyphomicrobiales</taxon>
        <taxon>Methylocystaceae</taxon>
        <taxon>Methylocystis</taxon>
    </lineage>
</organism>